<dbReference type="Proteomes" id="UP000266482">
    <property type="component" value="Unassembled WGS sequence"/>
</dbReference>
<protein>
    <submittedName>
        <fullName evidence="6">MBL fold metallo-hydrolase</fullName>
    </submittedName>
</protein>
<feature type="domain" description="Metallo-beta-lactamase" evidence="5">
    <location>
        <begin position="7"/>
        <end position="213"/>
    </location>
</feature>
<reference evidence="6 7" key="1">
    <citation type="submission" date="2018-09" db="EMBL/GenBank/DDBJ databases">
        <title>Paenibacillus aracenensis nov. sp. isolated from a cave in southern Spain.</title>
        <authorList>
            <person name="Jurado V."/>
            <person name="Gutierrez-Patricio S."/>
            <person name="Gonzalez-Pimentel J.L."/>
            <person name="Miller A.Z."/>
            <person name="Laiz L."/>
            <person name="Saiz-Jimenez C."/>
        </authorList>
    </citation>
    <scope>NUCLEOTIDE SEQUENCE [LARGE SCALE GENOMIC DNA]</scope>
    <source>
        <strain evidence="6 7">DSM 22867</strain>
    </source>
</reference>
<dbReference type="OrthoDB" id="9805728at2"/>
<keyword evidence="1 6" id="KW-0378">Hydrolase</keyword>
<dbReference type="PANTHER" id="PTHR43546:SF9">
    <property type="entry name" value="L-ASCORBATE-6-PHOSPHATE LACTONASE ULAG-RELATED"/>
    <property type="match status" value="1"/>
</dbReference>
<evidence type="ECO:0000313" key="7">
    <source>
        <dbReference type="Proteomes" id="UP000266482"/>
    </source>
</evidence>
<accession>A0A3A1USP3</accession>
<comment type="catalytic activity">
    <reaction evidence="4">
        <text>3',5'-cyclic UMP + H2O = UMP + H(+)</text>
        <dbReference type="Rhea" id="RHEA:70575"/>
        <dbReference type="ChEBI" id="CHEBI:15377"/>
        <dbReference type="ChEBI" id="CHEBI:15378"/>
        <dbReference type="ChEBI" id="CHEBI:57865"/>
        <dbReference type="ChEBI" id="CHEBI:184387"/>
    </reaction>
    <physiologicalReaction direction="left-to-right" evidence="4">
        <dbReference type="Rhea" id="RHEA:70576"/>
    </physiologicalReaction>
</comment>
<comment type="caution">
    <text evidence="6">The sequence shown here is derived from an EMBL/GenBank/DDBJ whole genome shotgun (WGS) entry which is preliminary data.</text>
</comment>
<dbReference type="PANTHER" id="PTHR43546">
    <property type="entry name" value="UPF0173 METAL-DEPENDENT HYDROLASE MJ1163-RELATED"/>
    <property type="match status" value="1"/>
</dbReference>
<dbReference type="EMBL" id="QXQA01000010">
    <property type="protein sequence ID" value="RIX51507.1"/>
    <property type="molecule type" value="Genomic_DNA"/>
</dbReference>
<keyword evidence="7" id="KW-1185">Reference proteome</keyword>
<evidence type="ECO:0000256" key="1">
    <source>
        <dbReference type="ARBA" id="ARBA00022801"/>
    </source>
</evidence>
<sequence length="251" mass="27409">MKIQLIRHATLLIEIGGRRLLIDPMFSPKGSFDPTPSMLPQLRNPTVDLPMTLEQLPPIDAVIVTHRHPDHFDQAAAEWLPKDITLLCQSEDADAFRKEGFAAVMPLELQSAAALLDLRITRTGGRHGRGAIGQKMGTVSGFVLESQQETLYIAGDTVWCEEVGAALDAFRPNAAVLFAGEARFPAGGPITMGINDMMAVLERAPETKVVVAHLEAWNHCGLTRAALREDMRIEGMADRVAVPEDGEWVAL</sequence>
<dbReference type="InterPro" id="IPR001279">
    <property type="entry name" value="Metallo-B-lactamas"/>
</dbReference>
<dbReference type="SMART" id="SM00849">
    <property type="entry name" value="Lactamase_B"/>
    <property type="match status" value="1"/>
</dbReference>
<dbReference type="RefSeq" id="WP_119600799.1">
    <property type="nucleotide sequence ID" value="NZ_QXQA01000010.1"/>
</dbReference>
<comment type="catalytic activity">
    <reaction evidence="2">
        <text>3',5'-cyclic CMP + H2O = CMP + H(+)</text>
        <dbReference type="Rhea" id="RHEA:72675"/>
        <dbReference type="ChEBI" id="CHEBI:15377"/>
        <dbReference type="ChEBI" id="CHEBI:15378"/>
        <dbReference type="ChEBI" id="CHEBI:58003"/>
        <dbReference type="ChEBI" id="CHEBI:60377"/>
    </reaction>
    <physiologicalReaction direction="left-to-right" evidence="2">
        <dbReference type="Rhea" id="RHEA:72676"/>
    </physiologicalReaction>
</comment>
<evidence type="ECO:0000256" key="3">
    <source>
        <dbReference type="ARBA" id="ARBA00034301"/>
    </source>
</evidence>
<evidence type="ECO:0000256" key="2">
    <source>
        <dbReference type="ARBA" id="ARBA00034221"/>
    </source>
</evidence>
<proteinExistence type="predicted"/>
<gene>
    <name evidence="6" type="ORF">D3P08_16485</name>
</gene>
<dbReference type="SUPFAM" id="SSF56281">
    <property type="entry name" value="Metallo-hydrolase/oxidoreductase"/>
    <property type="match status" value="1"/>
</dbReference>
<dbReference type="GO" id="GO:0016787">
    <property type="term" value="F:hydrolase activity"/>
    <property type="evidence" value="ECO:0007669"/>
    <property type="project" value="UniProtKB-KW"/>
</dbReference>
<evidence type="ECO:0000259" key="5">
    <source>
        <dbReference type="SMART" id="SM00849"/>
    </source>
</evidence>
<evidence type="ECO:0000313" key="6">
    <source>
        <dbReference type="EMBL" id="RIX51507.1"/>
    </source>
</evidence>
<dbReference type="Gene3D" id="3.60.15.10">
    <property type="entry name" value="Ribonuclease Z/Hydroxyacylglutathione hydrolase-like"/>
    <property type="match status" value="1"/>
</dbReference>
<dbReference type="AlphaFoldDB" id="A0A3A1USP3"/>
<dbReference type="InterPro" id="IPR036866">
    <property type="entry name" value="RibonucZ/Hydroxyglut_hydro"/>
</dbReference>
<dbReference type="InterPro" id="IPR050114">
    <property type="entry name" value="UPF0173_UPF0282_UlaG_hydrolase"/>
</dbReference>
<comment type="function">
    <text evidence="3">Counteracts the endogenous Pycsar antiviral defense system. Phosphodiesterase that enables metal-dependent hydrolysis of host cyclic nucleotide Pycsar defense signals such as cCMP and cUMP.</text>
</comment>
<evidence type="ECO:0000256" key="4">
    <source>
        <dbReference type="ARBA" id="ARBA00048505"/>
    </source>
</evidence>
<name>A0A3A1USP3_9BACL</name>
<organism evidence="6 7">
    <name type="scientific">Paenibacillus nanensis</name>
    <dbReference type="NCBI Taxonomy" id="393251"/>
    <lineage>
        <taxon>Bacteria</taxon>
        <taxon>Bacillati</taxon>
        <taxon>Bacillota</taxon>
        <taxon>Bacilli</taxon>
        <taxon>Bacillales</taxon>
        <taxon>Paenibacillaceae</taxon>
        <taxon>Paenibacillus</taxon>
    </lineage>
</organism>
<dbReference type="Pfam" id="PF12706">
    <property type="entry name" value="Lactamase_B_2"/>
    <property type="match status" value="1"/>
</dbReference>